<feature type="region of interest" description="Disordered" evidence="1">
    <location>
        <begin position="271"/>
        <end position="290"/>
    </location>
</feature>
<gene>
    <name evidence="3" type="ORF">NBR_LOCUS8790</name>
</gene>
<evidence type="ECO:0000256" key="1">
    <source>
        <dbReference type="SAM" id="MobiDB-lite"/>
    </source>
</evidence>
<dbReference type="AlphaFoldDB" id="A0A0N4XZY1"/>
<sequence length="290" mass="32643">MYTSTCRPFALFLLLTIAEGTKVEEKVEGATKHSRNSEGLTPGDICGKSNNQIHGCLIVEGQVFCTCTKATACFEDVFDTVLTENAAEHDELLCIWEQWQKQTHGKREKRNDPWVENKQINMPDLFMTPEEDTTYYYDERTIYHDIPESRPPLGQEPDVTMRFTAGMTRRPRPRGPRRTRPGNKQTTTKLRRPSTSFPPSPKRGRRKCRDGSRALSGVPSALPSSLVGEENAFDNVETYRPSLPVSPVFVSRTGSGLVLHKNPGRLLSPLLNASTALPASNQNRERRRTP</sequence>
<feature type="compositionally biased region" description="Polar residues" evidence="1">
    <location>
        <begin position="183"/>
        <end position="195"/>
    </location>
</feature>
<evidence type="ECO:0000313" key="3">
    <source>
        <dbReference type="EMBL" id="VDL72379.1"/>
    </source>
</evidence>
<feature type="compositionally biased region" description="Polar residues" evidence="1">
    <location>
        <begin position="271"/>
        <end position="282"/>
    </location>
</feature>
<evidence type="ECO:0000313" key="5">
    <source>
        <dbReference type="WBParaSite" id="NBR_0000878901-mRNA-1"/>
    </source>
</evidence>
<feature type="signal peptide" evidence="2">
    <location>
        <begin position="1"/>
        <end position="20"/>
    </location>
</feature>
<dbReference type="Proteomes" id="UP000271162">
    <property type="component" value="Unassembled WGS sequence"/>
</dbReference>
<name>A0A0N4XZY1_NIPBR</name>
<keyword evidence="2" id="KW-0732">Signal</keyword>
<reference evidence="5" key="1">
    <citation type="submission" date="2017-02" db="UniProtKB">
        <authorList>
            <consortium name="WormBaseParasite"/>
        </authorList>
    </citation>
    <scope>IDENTIFICATION</scope>
</reference>
<feature type="region of interest" description="Disordered" evidence="1">
    <location>
        <begin position="146"/>
        <end position="225"/>
    </location>
</feature>
<dbReference type="EMBL" id="UYSL01020052">
    <property type="protein sequence ID" value="VDL72379.1"/>
    <property type="molecule type" value="Genomic_DNA"/>
</dbReference>
<protein>
    <submittedName>
        <fullName evidence="5">EB domain-containing protein</fullName>
    </submittedName>
</protein>
<keyword evidence="4" id="KW-1185">Reference proteome</keyword>
<proteinExistence type="predicted"/>
<dbReference type="WBParaSite" id="NBR_0000878901-mRNA-1">
    <property type="protein sequence ID" value="NBR_0000878901-mRNA-1"/>
    <property type="gene ID" value="NBR_0000878901"/>
</dbReference>
<accession>A0A0N4XZY1</accession>
<feature type="compositionally biased region" description="Basic residues" evidence="1">
    <location>
        <begin position="169"/>
        <end position="181"/>
    </location>
</feature>
<evidence type="ECO:0000256" key="2">
    <source>
        <dbReference type="SAM" id="SignalP"/>
    </source>
</evidence>
<evidence type="ECO:0000313" key="4">
    <source>
        <dbReference type="Proteomes" id="UP000271162"/>
    </source>
</evidence>
<reference evidence="3 4" key="2">
    <citation type="submission" date="2018-11" db="EMBL/GenBank/DDBJ databases">
        <authorList>
            <consortium name="Pathogen Informatics"/>
        </authorList>
    </citation>
    <scope>NUCLEOTIDE SEQUENCE [LARGE SCALE GENOMIC DNA]</scope>
</reference>
<feature type="chain" id="PRO_5043125005" evidence="2">
    <location>
        <begin position="21"/>
        <end position="290"/>
    </location>
</feature>
<organism evidence="5">
    <name type="scientific">Nippostrongylus brasiliensis</name>
    <name type="common">Rat hookworm</name>
    <dbReference type="NCBI Taxonomy" id="27835"/>
    <lineage>
        <taxon>Eukaryota</taxon>
        <taxon>Metazoa</taxon>
        <taxon>Ecdysozoa</taxon>
        <taxon>Nematoda</taxon>
        <taxon>Chromadorea</taxon>
        <taxon>Rhabditida</taxon>
        <taxon>Rhabditina</taxon>
        <taxon>Rhabditomorpha</taxon>
        <taxon>Strongyloidea</taxon>
        <taxon>Heligmosomidae</taxon>
        <taxon>Nippostrongylus</taxon>
    </lineage>
</organism>